<accession>A0ABT3PJE2</accession>
<dbReference type="EMBL" id="JAGGJA010000002">
    <property type="protein sequence ID" value="MCW9706068.1"/>
    <property type="molecule type" value="Genomic_DNA"/>
</dbReference>
<feature type="domain" description="RNA polymerase sigma-70 region 2" evidence="5">
    <location>
        <begin position="27"/>
        <end position="91"/>
    </location>
</feature>
<protein>
    <submittedName>
        <fullName evidence="7">RNA polymerase sigma-70 factor</fullName>
    </submittedName>
</protein>
<dbReference type="Gene3D" id="1.10.10.10">
    <property type="entry name" value="Winged helix-like DNA-binding domain superfamily/Winged helix DNA-binding domain"/>
    <property type="match status" value="1"/>
</dbReference>
<evidence type="ECO:0000256" key="3">
    <source>
        <dbReference type="ARBA" id="ARBA00023082"/>
    </source>
</evidence>
<dbReference type="InterPro" id="IPR013249">
    <property type="entry name" value="RNA_pol_sigma70_r4_t2"/>
</dbReference>
<name>A0ABT3PJE2_9BACT</name>
<dbReference type="InterPro" id="IPR014284">
    <property type="entry name" value="RNA_pol_sigma-70_dom"/>
</dbReference>
<organism evidence="7 8">
    <name type="scientific">Fodinibius salsisoli</name>
    <dbReference type="NCBI Taxonomy" id="2820877"/>
    <lineage>
        <taxon>Bacteria</taxon>
        <taxon>Pseudomonadati</taxon>
        <taxon>Balneolota</taxon>
        <taxon>Balneolia</taxon>
        <taxon>Balneolales</taxon>
        <taxon>Balneolaceae</taxon>
        <taxon>Fodinibius</taxon>
    </lineage>
</organism>
<dbReference type="NCBIfam" id="TIGR02937">
    <property type="entry name" value="sigma70-ECF"/>
    <property type="match status" value="1"/>
</dbReference>
<dbReference type="NCBIfam" id="TIGR02985">
    <property type="entry name" value="Sig70_bacteroi1"/>
    <property type="match status" value="1"/>
</dbReference>
<dbReference type="RefSeq" id="WP_265764765.1">
    <property type="nucleotide sequence ID" value="NZ_JAGGJA010000002.1"/>
</dbReference>
<keyword evidence="8" id="KW-1185">Reference proteome</keyword>
<sequence length="197" mass="23038">MNSEKSESLLLEKIQKGDEYAFEIAFLKYYTPLCKYIWKYVRSEDLAEEIVQEVFATVWETRANLDSSGHLRGLLYEIARNQALDYIKHQKIVDKYIAEAKQIKTEEQYLTINYEDSRGHQELVNDVEEAIAGLPPKAQEVYLLNREDGLTYKEIAKYLGISIKTVESQMRRVLQILRDHLSKYLSIFVLIALGLYF</sequence>
<keyword evidence="3" id="KW-0731">Sigma factor</keyword>
<dbReference type="SUPFAM" id="SSF88659">
    <property type="entry name" value="Sigma3 and sigma4 domains of RNA polymerase sigma factors"/>
    <property type="match status" value="1"/>
</dbReference>
<dbReference type="InterPro" id="IPR007627">
    <property type="entry name" value="RNA_pol_sigma70_r2"/>
</dbReference>
<keyword evidence="2" id="KW-0805">Transcription regulation</keyword>
<dbReference type="CDD" id="cd06171">
    <property type="entry name" value="Sigma70_r4"/>
    <property type="match status" value="1"/>
</dbReference>
<comment type="caution">
    <text evidence="7">The sequence shown here is derived from an EMBL/GenBank/DDBJ whole genome shotgun (WGS) entry which is preliminary data.</text>
</comment>
<evidence type="ECO:0000256" key="2">
    <source>
        <dbReference type="ARBA" id="ARBA00023015"/>
    </source>
</evidence>
<keyword evidence="4" id="KW-0804">Transcription</keyword>
<evidence type="ECO:0000313" key="8">
    <source>
        <dbReference type="Proteomes" id="UP001207918"/>
    </source>
</evidence>
<evidence type="ECO:0000259" key="5">
    <source>
        <dbReference type="Pfam" id="PF04542"/>
    </source>
</evidence>
<dbReference type="Proteomes" id="UP001207918">
    <property type="component" value="Unassembled WGS sequence"/>
</dbReference>
<dbReference type="PANTHER" id="PTHR43133">
    <property type="entry name" value="RNA POLYMERASE ECF-TYPE SIGMA FACTO"/>
    <property type="match status" value="1"/>
</dbReference>
<dbReference type="Gene3D" id="1.10.1740.10">
    <property type="match status" value="1"/>
</dbReference>
<evidence type="ECO:0000256" key="4">
    <source>
        <dbReference type="ARBA" id="ARBA00023163"/>
    </source>
</evidence>
<feature type="domain" description="RNA polymerase sigma factor 70 region 4 type 2" evidence="6">
    <location>
        <begin position="127"/>
        <end position="175"/>
    </location>
</feature>
<evidence type="ECO:0000259" key="6">
    <source>
        <dbReference type="Pfam" id="PF08281"/>
    </source>
</evidence>
<evidence type="ECO:0000313" key="7">
    <source>
        <dbReference type="EMBL" id="MCW9706068.1"/>
    </source>
</evidence>
<dbReference type="SUPFAM" id="SSF88946">
    <property type="entry name" value="Sigma2 domain of RNA polymerase sigma factors"/>
    <property type="match status" value="1"/>
</dbReference>
<dbReference type="PANTHER" id="PTHR43133:SF46">
    <property type="entry name" value="RNA POLYMERASE SIGMA-70 FACTOR ECF SUBFAMILY"/>
    <property type="match status" value="1"/>
</dbReference>
<reference evidence="7 8" key="1">
    <citation type="submission" date="2021-03" db="EMBL/GenBank/DDBJ databases">
        <title>Aliifodinibius sp. nov., a new bacterium isolated from saline soil.</title>
        <authorList>
            <person name="Galisteo C."/>
            <person name="De La Haba R."/>
            <person name="Sanchez-Porro C."/>
            <person name="Ventosa A."/>
        </authorList>
    </citation>
    <scope>NUCLEOTIDE SEQUENCE [LARGE SCALE GENOMIC DNA]</scope>
    <source>
        <strain evidence="7 8">1BSP15-2V2</strain>
    </source>
</reference>
<dbReference type="Pfam" id="PF08281">
    <property type="entry name" value="Sigma70_r4_2"/>
    <property type="match status" value="1"/>
</dbReference>
<dbReference type="InterPro" id="IPR013324">
    <property type="entry name" value="RNA_pol_sigma_r3/r4-like"/>
</dbReference>
<comment type="similarity">
    <text evidence="1">Belongs to the sigma-70 factor family. ECF subfamily.</text>
</comment>
<dbReference type="InterPro" id="IPR036388">
    <property type="entry name" value="WH-like_DNA-bd_sf"/>
</dbReference>
<gene>
    <name evidence="7" type="ORF">J6I44_04355</name>
</gene>
<dbReference type="Pfam" id="PF04542">
    <property type="entry name" value="Sigma70_r2"/>
    <property type="match status" value="1"/>
</dbReference>
<dbReference type="InterPro" id="IPR039425">
    <property type="entry name" value="RNA_pol_sigma-70-like"/>
</dbReference>
<dbReference type="InterPro" id="IPR014327">
    <property type="entry name" value="RNA_pol_sigma70_bacteroid"/>
</dbReference>
<dbReference type="InterPro" id="IPR013325">
    <property type="entry name" value="RNA_pol_sigma_r2"/>
</dbReference>
<proteinExistence type="inferred from homology"/>
<evidence type="ECO:0000256" key="1">
    <source>
        <dbReference type="ARBA" id="ARBA00010641"/>
    </source>
</evidence>